<protein>
    <submittedName>
        <fullName evidence="1">Tetratricopeptide repeat protein</fullName>
    </submittedName>
</protein>
<sequence>MEQETNNNQHSESCGKEAQGLLTQLNQGEAVYHDVDQYEIFVDHFIQKNQLRSALRIVDYASDQHNGSISLWIKRAQIIFNLGQIDESIKLAKHCLRFEPNNAELFYLIGTGYLNMNKPNKAKKYFEQTFNASSENLDEVLFNIGYVYEQVMDYTNAIIFFRQAIKNNQENLHAIYDLAYCYDKIDNHKKAVWAYKHYLEKEPYNCSVWFNLGISLNSLGNPEEALEAYDYALAINDKHTAALFNKANLLSHNGEFEEAIETYNEYLKLEPDADDAYCYIADCYFNLRNYTEAIRSYKNAIKANKQNDCAWYGGALILLLNEDYEECLAFLKQSVKINPDISDYWISIGKVSTILNNYEEGEYALEKAISLSPKETEVWLEMAHFYHHYDQTSMAVDTLKRSKAFITNQTNILYAIAAYAFMDGQEEYGYQYLLRALEINAEECETLLFESFPDVEKISKVSKVVREYQSKILVNIS</sequence>
<evidence type="ECO:0000313" key="2">
    <source>
        <dbReference type="Proteomes" id="UP000826212"/>
    </source>
</evidence>
<organism evidence="1 2">
    <name type="scientific">Halosquirtibacter laminarini</name>
    <dbReference type="NCBI Taxonomy" id="3374600"/>
    <lineage>
        <taxon>Bacteria</taxon>
        <taxon>Pseudomonadati</taxon>
        <taxon>Bacteroidota</taxon>
        <taxon>Bacteroidia</taxon>
        <taxon>Marinilabiliales</taxon>
        <taxon>Prolixibacteraceae</taxon>
        <taxon>Halosquirtibacter</taxon>
    </lineage>
</organism>
<proteinExistence type="predicted"/>
<accession>A0AC61NLB8</accession>
<reference evidence="1" key="1">
    <citation type="submission" date="2021-08" db="EMBL/GenBank/DDBJ databases">
        <title>Novel anaerobic bacterium isolated from sea squirt in East Sea, Republic of Korea.</title>
        <authorList>
            <person name="Nguyen T.H."/>
            <person name="Li Z."/>
            <person name="Lee Y.-J."/>
            <person name="Ko J."/>
            <person name="Kim S.-G."/>
        </authorList>
    </citation>
    <scope>NUCLEOTIDE SEQUENCE</scope>
    <source>
        <strain evidence="1">KCTC 25031</strain>
    </source>
</reference>
<dbReference type="Proteomes" id="UP000826212">
    <property type="component" value="Chromosome"/>
</dbReference>
<gene>
    <name evidence="1" type="ORF">K4L44_08415</name>
</gene>
<dbReference type="EMBL" id="CP081303">
    <property type="protein sequence ID" value="QZE15840.1"/>
    <property type="molecule type" value="Genomic_DNA"/>
</dbReference>
<keyword evidence="2" id="KW-1185">Reference proteome</keyword>
<name>A0AC61NLB8_9BACT</name>
<evidence type="ECO:0000313" key="1">
    <source>
        <dbReference type="EMBL" id="QZE15840.1"/>
    </source>
</evidence>